<protein>
    <recommendedName>
        <fullName evidence="4">Porin</fullName>
    </recommendedName>
</protein>
<proteinExistence type="predicted"/>
<dbReference type="OrthoDB" id="7868622at2"/>
<organism evidence="2 3">
    <name type="scientific">Yoonia litorea</name>
    <dbReference type="NCBI Taxonomy" id="1123755"/>
    <lineage>
        <taxon>Bacteria</taxon>
        <taxon>Pseudomonadati</taxon>
        <taxon>Pseudomonadota</taxon>
        <taxon>Alphaproteobacteria</taxon>
        <taxon>Rhodobacterales</taxon>
        <taxon>Paracoccaceae</taxon>
        <taxon>Yoonia</taxon>
    </lineage>
</organism>
<dbReference type="Proteomes" id="UP000198926">
    <property type="component" value="Unassembled WGS sequence"/>
</dbReference>
<feature type="chain" id="PRO_5011607625" description="Porin" evidence="1">
    <location>
        <begin position="22"/>
        <end position="240"/>
    </location>
</feature>
<gene>
    <name evidence="2" type="ORF">SAMN05444714_2747</name>
</gene>
<evidence type="ECO:0000256" key="1">
    <source>
        <dbReference type="SAM" id="SignalP"/>
    </source>
</evidence>
<dbReference type="RefSeq" id="WP_131802594.1">
    <property type="nucleotide sequence ID" value="NZ_FOZM01000003.1"/>
</dbReference>
<evidence type="ECO:0008006" key="4">
    <source>
        <dbReference type="Google" id="ProtNLM"/>
    </source>
</evidence>
<dbReference type="GO" id="GO:0015288">
    <property type="term" value="F:porin activity"/>
    <property type="evidence" value="ECO:0007669"/>
    <property type="project" value="InterPro"/>
</dbReference>
<dbReference type="EMBL" id="FOZM01000003">
    <property type="protein sequence ID" value="SFS21133.1"/>
    <property type="molecule type" value="Genomic_DNA"/>
</dbReference>
<reference evidence="2 3" key="1">
    <citation type="submission" date="2016-10" db="EMBL/GenBank/DDBJ databases">
        <authorList>
            <person name="de Groot N.N."/>
        </authorList>
    </citation>
    <scope>NUCLEOTIDE SEQUENCE [LARGE SCALE GENOMIC DNA]</scope>
    <source>
        <strain evidence="2 3">DSM 29433</strain>
    </source>
</reference>
<keyword evidence="3" id="KW-1185">Reference proteome</keyword>
<sequence>MKLTTMMTAASLAALPGLAIAQDISFAGAEASFTSNLDQEDGSDFSSNVFRGSVEGRLNGQFIGQLDIASLSYSGSPSTFEDFTSATIHLGYEVSPGLAVGAYYVTESWNGGDFKYETAGVEVAYASGPFAVDAATGAYRPTKNDTFETDFLRIDAAYEVIDGLDLVVDFTTYSDNFDTELNIISYGARYTLDQGLYGEVSWTTTSGDAEFDTLSVEVGYAFEGGTTFKPRDWASFVTLY</sequence>
<keyword evidence="1" id="KW-0732">Signal</keyword>
<dbReference type="AlphaFoldDB" id="A0A1I6MZL2"/>
<accession>A0A1I6MZL2</accession>
<feature type="signal peptide" evidence="1">
    <location>
        <begin position="1"/>
        <end position="21"/>
    </location>
</feature>
<evidence type="ECO:0000313" key="3">
    <source>
        <dbReference type="Proteomes" id="UP000198926"/>
    </source>
</evidence>
<dbReference type="STRING" id="1123755.SAMN05444714_2747"/>
<dbReference type="SUPFAM" id="SSF56935">
    <property type="entry name" value="Porins"/>
    <property type="match status" value="1"/>
</dbReference>
<name>A0A1I6MZL2_9RHOB</name>
<evidence type="ECO:0000313" key="2">
    <source>
        <dbReference type="EMBL" id="SFS21133.1"/>
    </source>
</evidence>
<dbReference type="GO" id="GO:0016020">
    <property type="term" value="C:membrane"/>
    <property type="evidence" value="ECO:0007669"/>
    <property type="project" value="InterPro"/>
</dbReference>